<evidence type="ECO:0008006" key="4">
    <source>
        <dbReference type="Google" id="ProtNLM"/>
    </source>
</evidence>
<evidence type="ECO:0000313" key="3">
    <source>
        <dbReference type="Proteomes" id="UP000187412"/>
    </source>
</evidence>
<evidence type="ECO:0000313" key="2">
    <source>
        <dbReference type="EMBL" id="OMD48039.1"/>
    </source>
</evidence>
<dbReference type="RefSeq" id="WP_076110738.1">
    <property type="nucleotide sequence ID" value="NZ_MPTB01000013.1"/>
</dbReference>
<evidence type="ECO:0000256" key="1">
    <source>
        <dbReference type="SAM" id="SignalP"/>
    </source>
</evidence>
<dbReference type="EMBL" id="MPTB01000013">
    <property type="protein sequence ID" value="OMD48039.1"/>
    <property type="molecule type" value="Genomic_DNA"/>
</dbReference>
<sequence length="147" mass="15688">MFNKKFVFPMLALFTAAGLSGCSSSGPGTGSEHFRTLAQESVDQAEYLPGDFPIPVGAGITFTDGELVGGKKSSMLIFETEESMDALGSTYKEYVKAKELDRGTQIVDSNNLIINGKVQGDYSYSIIGSSLDTKPGGAEVIVTWIEN</sequence>
<gene>
    <name evidence="2" type="ORF">BSK56_12065</name>
</gene>
<proteinExistence type="predicted"/>
<comment type="caution">
    <text evidence="2">The sequence shown here is derived from an EMBL/GenBank/DDBJ whole genome shotgun (WGS) entry which is preliminary data.</text>
</comment>
<feature type="signal peptide" evidence="1">
    <location>
        <begin position="1"/>
        <end position="25"/>
    </location>
</feature>
<name>A0ABX3HDH5_PAEBO</name>
<reference evidence="2 3" key="1">
    <citation type="submission" date="2016-10" db="EMBL/GenBank/DDBJ databases">
        <title>Paenibacillus species isolates.</title>
        <authorList>
            <person name="Beno S.M."/>
        </authorList>
    </citation>
    <scope>NUCLEOTIDE SEQUENCE [LARGE SCALE GENOMIC DNA]</scope>
    <source>
        <strain evidence="2 3">FSL H7-0744</strain>
    </source>
</reference>
<feature type="chain" id="PRO_5046876495" description="Lipoprotein" evidence="1">
    <location>
        <begin position="26"/>
        <end position="147"/>
    </location>
</feature>
<keyword evidence="3" id="KW-1185">Reference proteome</keyword>
<protein>
    <recommendedName>
        <fullName evidence="4">Lipoprotein</fullName>
    </recommendedName>
</protein>
<organism evidence="2 3">
    <name type="scientific">Paenibacillus borealis</name>
    <dbReference type="NCBI Taxonomy" id="160799"/>
    <lineage>
        <taxon>Bacteria</taxon>
        <taxon>Bacillati</taxon>
        <taxon>Bacillota</taxon>
        <taxon>Bacilli</taxon>
        <taxon>Bacillales</taxon>
        <taxon>Paenibacillaceae</taxon>
        <taxon>Paenibacillus</taxon>
    </lineage>
</organism>
<dbReference type="Proteomes" id="UP000187412">
    <property type="component" value="Unassembled WGS sequence"/>
</dbReference>
<accession>A0ABX3HDH5</accession>
<dbReference type="PROSITE" id="PS51257">
    <property type="entry name" value="PROKAR_LIPOPROTEIN"/>
    <property type="match status" value="1"/>
</dbReference>
<keyword evidence="1" id="KW-0732">Signal</keyword>